<name>A0A554A0A7_9BACI</name>
<protein>
    <submittedName>
        <fullName evidence="2">Uncharacterized protein</fullName>
    </submittedName>
</protein>
<feature type="region of interest" description="Disordered" evidence="1">
    <location>
        <begin position="104"/>
        <end position="131"/>
    </location>
</feature>
<evidence type="ECO:0000313" key="3">
    <source>
        <dbReference type="Proteomes" id="UP000318521"/>
    </source>
</evidence>
<evidence type="ECO:0000256" key="1">
    <source>
        <dbReference type="SAM" id="MobiDB-lite"/>
    </source>
</evidence>
<dbReference type="EMBL" id="VLXZ01000004">
    <property type="protein sequence ID" value="TSB47137.1"/>
    <property type="molecule type" value="Genomic_DNA"/>
</dbReference>
<dbReference type="Proteomes" id="UP000318521">
    <property type="component" value="Unassembled WGS sequence"/>
</dbReference>
<gene>
    <name evidence="2" type="ORF">FN960_08995</name>
</gene>
<accession>A0A554A0A7</accession>
<reference evidence="2 3" key="1">
    <citation type="submission" date="2019-07" db="EMBL/GenBank/DDBJ databases">
        <authorList>
            <person name="Park Y.J."/>
            <person name="Jeong S.E."/>
            <person name="Jung H.S."/>
        </authorList>
    </citation>
    <scope>NUCLEOTIDE SEQUENCE [LARGE SCALE GENOMIC DNA]</scope>
    <source>
        <strain evidence="3">P16(2019)</strain>
    </source>
</reference>
<organism evidence="2 3">
    <name type="scientific">Alkalicoccobacillus porphyridii</name>
    <dbReference type="NCBI Taxonomy" id="2597270"/>
    <lineage>
        <taxon>Bacteria</taxon>
        <taxon>Bacillati</taxon>
        <taxon>Bacillota</taxon>
        <taxon>Bacilli</taxon>
        <taxon>Bacillales</taxon>
        <taxon>Bacillaceae</taxon>
        <taxon>Alkalicoccobacillus</taxon>
    </lineage>
</organism>
<sequence>MRPVFNSKEYELWEEYYAIASDKSQPIDTRKKAKLQYDRLTRRGMAKAKILETIRAEDTTKAKETTEKKGDEVGQVKQPKYEIAIPIPELDSKDFGISLKPFERSVPGYRGRTRNLRRESSQYKRKRTHNS</sequence>
<comment type="caution">
    <text evidence="2">The sequence shown here is derived from an EMBL/GenBank/DDBJ whole genome shotgun (WGS) entry which is preliminary data.</text>
</comment>
<dbReference type="AlphaFoldDB" id="A0A554A0A7"/>
<proteinExistence type="predicted"/>
<evidence type="ECO:0000313" key="2">
    <source>
        <dbReference type="EMBL" id="TSB47137.1"/>
    </source>
</evidence>
<dbReference type="RefSeq" id="WP_143848367.1">
    <property type="nucleotide sequence ID" value="NZ_VLXZ01000004.1"/>
</dbReference>
<keyword evidence="3" id="KW-1185">Reference proteome</keyword>